<reference evidence="3 4" key="1">
    <citation type="journal article" date="2014" name="PLoS Genet.">
        <title>Phylogenetically driven sequencing of extremely halophilic archaea reveals strategies for static and dynamic osmo-response.</title>
        <authorList>
            <person name="Becker E.A."/>
            <person name="Seitzer P.M."/>
            <person name="Tritt A."/>
            <person name="Larsen D."/>
            <person name="Krusor M."/>
            <person name="Yao A.I."/>
            <person name="Wu D."/>
            <person name="Madern D."/>
            <person name="Eisen J.A."/>
            <person name="Darling A.E."/>
            <person name="Facciotti M.T."/>
        </authorList>
    </citation>
    <scope>NUCLEOTIDE SEQUENCE [LARGE SCALE GENOMIC DNA]</scope>
    <source>
        <strain evidence="3 4">DSM 3751</strain>
    </source>
</reference>
<feature type="domain" description="Potassium channel" evidence="2">
    <location>
        <begin position="34"/>
        <end position="85"/>
    </location>
</feature>
<evidence type="ECO:0000313" key="3">
    <source>
        <dbReference type="EMBL" id="ELY79325.1"/>
    </source>
</evidence>
<dbReference type="Gene3D" id="1.10.287.70">
    <property type="match status" value="1"/>
</dbReference>
<dbReference type="EMBL" id="AOII01000039">
    <property type="protein sequence ID" value="ELY79325.1"/>
    <property type="molecule type" value="Genomic_DNA"/>
</dbReference>
<dbReference type="Proteomes" id="UP000011618">
    <property type="component" value="Unassembled WGS sequence"/>
</dbReference>
<dbReference type="eggNOG" id="arCOG03128">
    <property type="taxonomic scope" value="Archaea"/>
</dbReference>
<comment type="caution">
    <text evidence="3">The sequence shown here is derived from an EMBL/GenBank/DDBJ whole genome shotgun (WGS) entry which is preliminary data.</text>
</comment>
<dbReference type="AlphaFoldDB" id="L9YYI1"/>
<keyword evidence="1" id="KW-0472">Membrane</keyword>
<protein>
    <recommendedName>
        <fullName evidence="2">Potassium channel domain-containing protein</fullName>
    </recommendedName>
</protein>
<dbReference type="RefSeq" id="WP_006184853.1">
    <property type="nucleotide sequence ID" value="NZ_AOII01000039.1"/>
</dbReference>
<keyword evidence="1" id="KW-0812">Transmembrane</keyword>
<dbReference type="InterPro" id="IPR013099">
    <property type="entry name" value="K_chnl_dom"/>
</dbReference>
<keyword evidence="1" id="KW-1133">Transmembrane helix</keyword>
<evidence type="ECO:0000313" key="4">
    <source>
        <dbReference type="Proteomes" id="UP000011618"/>
    </source>
</evidence>
<evidence type="ECO:0000259" key="2">
    <source>
        <dbReference type="Pfam" id="PF07885"/>
    </source>
</evidence>
<dbReference type="PATRIC" id="fig|1227495.3.peg.1286"/>
<organism evidence="3 4">
    <name type="scientific">Natrinema pallidum DSM 3751</name>
    <dbReference type="NCBI Taxonomy" id="1227495"/>
    <lineage>
        <taxon>Archaea</taxon>
        <taxon>Methanobacteriati</taxon>
        <taxon>Methanobacteriota</taxon>
        <taxon>Stenosarchaea group</taxon>
        <taxon>Halobacteria</taxon>
        <taxon>Halobacteriales</taxon>
        <taxon>Natrialbaceae</taxon>
        <taxon>Natrinema</taxon>
    </lineage>
</organism>
<name>L9YYI1_9EURY</name>
<feature type="transmembrane region" description="Helical" evidence="1">
    <location>
        <begin position="64"/>
        <end position="85"/>
    </location>
</feature>
<evidence type="ECO:0000256" key="1">
    <source>
        <dbReference type="SAM" id="Phobius"/>
    </source>
</evidence>
<accession>L9YYI1</accession>
<sequence length="90" mass="9800">MPTLRGDGVKGFFYCPRLVRNPTGGGPLFETQASGFYENLYFSYSSYTTIGYGNIGPMGPLVRFLAGSEAYLSTILAALLVYALVNRSEL</sequence>
<dbReference type="Pfam" id="PF07885">
    <property type="entry name" value="Ion_trans_2"/>
    <property type="match status" value="1"/>
</dbReference>
<dbReference type="SUPFAM" id="SSF81324">
    <property type="entry name" value="Voltage-gated potassium channels"/>
    <property type="match status" value="1"/>
</dbReference>
<gene>
    <name evidence="3" type="ORF">C487_06438</name>
</gene>
<proteinExistence type="predicted"/>